<evidence type="ECO:0000313" key="9">
    <source>
        <dbReference type="EMBL" id="VDK61126.1"/>
    </source>
</evidence>
<dbReference type="GO" id="GO:0022625">
    <property type="term" value="C:cytosolic large ribosomal subunit"/>
    <property type="evidence" value="ECO:0007669"/>
    <property type="project" value="TreeGrafter"/>
</dbReference>
<gene>
    <name evidence="9" type="ORF">NOO_LOCUS63</name>
</gene>
<dbReference type="GO" id="GO:0003723">
    <property type="term" value="F:RNA binding"/>
    <property type="evidence" value="ECO:0007669"/>
    <property type="project" value="TreeGrafter"/>
</dbReference>
<evidence type="ECO:0000256" key="4">
    <source>
        <dbReference type="ARBA" id="ARBA00034092"/>
    </source>
</evidence>
<dbReference type="PANTHER" id="PTHR10715">
    <property type="entry name" value="60S RIBOSOMAL PROTEIN L6"/>
    <property type="match status" value="1"/>
</dbReference>
<dbReference type="InterPro" id="IPR041997">
    <property type="entry name" value="Ribosomal_eL6_KOW"/>
</dbReference>
<evidence type="ECO:0000256" key="1">
    <source>
        <dbReference type="ARBA" id="ARBA00010592"/>
    </source>
</evidence>
<evidence type="ECO:0000256" key="7">
    <source>
        <dbReference type="ARBA" id="ARBA00046388"/>
    </source>
</evidence>
<dbReference type="AlphaFoldDB" id="A0A182DWP5"/>
<evidence type="ECO:0000256" key="2">
    <source>
        <dbReference type="ARBA" id="ARBA00022980"/>
    </source>
</evidence>
<dbReference type="OrthoDB" id="2436667at2759"/>
<dbReference type="SUPFAM" id="SSF50104">
    <property type="entry name" value="Translation proteins SH3-like domain"/>
    <property type="match status" value="1"/>
</dbReference>
<evidence type="ECO:0000256" key="6">
    <source>
        <dbReference type="ARBA" id="ARBA00035351"/>
    </source>
</evidence>
<dbReference type="InterPro" id="IPR005568">
    <property type="entry name" value="Ribosomal_uL6_N"/>
</dbReference>
<dbReference type="Proteomes" id="UP000271087">
    <property type="component" value="Unassembled WGS sequence"/>
</dbReference>
<evidence type="ECO:0000256" key="5">
    <source>
        <dbReference type="ARBA" id="ARBA00035233"/>
    </source>
</evidence>
<dbReference type="GO" id="GO:0003735">
    <property type="term" value="F:structural constituent of ribosome"/>
    <property type="evidence" value="ECO:0007669"/>
    <property type="project" value="InterPro"/>
</dbReference>
<reference evidence="11" key="1">
    <citation type="submission" date="2016-06" db="UniProtKB">
        <authorList>
            <consortium name="WormBaseParasite"/>
        </authorList>
    </citation>
    <scope>IDENTIFICATION</scope>
</reference>
<dbReference type="PANTHER" id="PTHR10715:SF0">
    <property type="entry name" value="LARGE RIBOSOMAL SUBUNIT PROTEIN EL6"/>
    <property type="match status" value="1"/>
</dbReference>
<comment type="similarity">
    <text evidence="1">Belongs to the eukaryotic ribosomal protein eL6 family.</text>
</comment>
<keyword evidence="2" id="KW-0689">Ribosomal protein</keyword>
<dbReference type="EMBL" id="UYRW01000005">
    <property type="protein sequence ID" value="VDK61126.1"/>
    <property type="molecule type" value="Genomic_DNA"/>
</dbReference>
<organism evidence="11">
    <name type="scientific">Onchocerca ochengi</name>
    <name type="common">Filarial nematode worm</name>
    <dbReference type="NCBI Taxonomy" id="42157"/>
    <lineage>
        <taxon>Eukaryota</taxon>
        <taxon>Metazoa</taxon>
        <taxon>Ecdysozoa</taxon>
        <taxon>Nematoda</taxon>
        <taxon>Chromadorea</taxon>
        <taxon>Rhabditida</taxon>
        <taxon>Spirurina</taxon>
        <taxon>Spiruromorpha</taxon>
        <taxon>Filarioidea</taxon>
        <taxon>Onchocercidae</taxon>
        <taxon>Onchocerca</taxon>
    </lineage>
</organism>
<dbReference type="InterPro" id="IPR000915">
    <property type="entry name" value="60S_ribosomal_eL6"/>
</dbReference>
<protein>
    <recommendedName>
        <fullName evidence="5">Large ribosomal subunit protein eL6</fullName>
    </recommendedName>
    <alternativeName>
        <fullName evidence="6">60S ribosomal protein L6</fullName>
    </alternativeName>
</protein>
<dbReference type="GO" id="GO:0002181">
    <property type="term" value="P:cytoplasmic translation"/>
    <property type="evidence" value="ECO:0007669"/>
    <property type="project" value="TreeGrafter"/>
</dbReference>
<name>A0A182DWP5_ONCOC</name>
<dbReference type="Gene3D" id="2.30.30.30">
    <property type="match status" value="1"/>
</dbReference>
<comment type="function">
    <text evidence="4">Component of the large ribosomal subunit. The ribosome is a large ribonucleoprotein complex responsible for the synthesis of proteins in the cell.</text>
</comment>
<dbReference type="STRING" id="42157.A0A182DWP5"/>
<dbReference type="Pfam" id="PF01159">
    <property type="entry name" value="Ribosomal_L6e"/>
    <property type="match status" value="1"/>
</dbReference>
<dbReference type="InterPro" id="IPR014722">
    <property type="entry name" value="Rib_uL2_dom2"/>
</dbReference>
<evidence type="ECO:0000313" key="11">
    <source>
        <dbReference type="WBParaSite" id="nOo.2.0.1.t00063-RA"/>
    </source>
</evidence>
<keyword evidence="10" id="KW-1185">Reference proteome</keyword>
<sequence length="292" mass="33304">MTCNIHIPRFVRKFLRSEAYSVSSIFVLTLGRFLAYSCVCAKKMLAKKRMPRMRHNYEVAPGIMRFSAARMYAKRGAYAKKPYPAVEKNVEHKAKFVVKPIGGDKNGKERKVLVNKGPKYLKEEKITQRTKRSPKKTSLRSSITPGTILIILAGRHKGKRVIFLKQLEKSGLLLVTGPMKLNSTPLRRIAQAFVIATKTKIDISGLKIPEHIDDAYFRRFNSKKAPKKGDANIFTQGTTEYTVSDQRKADQKVVDSVILEVIRKHPEKKYLFGYLGSRFALGKNQFPHQMLF</sequence>
<dbReference type="InterPro" id="IPR008991">
    <property type="entry name" value="Translation_prot_SH3-like_sf"/>
</dbReference>
<accession>A0A182DWP5</accession>
<feature type="domain" description="Large ribosomal subunit protein uL6 N-terminal" evidence="8">
    <location>
        <begin position="46"/>
        <end position="98"/>
    </location>
</feature>
<dbReference type="GO" id="GO:0000027">
    <property type="term" value="P:ribosomal large subunit assembly"/>
    <property type="evidence" value="ECO:0007669"/>
    <property type="project" value="TreeGrafter"/>
</dbReference>
<comment type="subunit">
    <text evidence="7">Component of the large ribosomal subunit. May bind IPO9 with low affinity.</text>
</comment>
<evidence type="ECO:0000256" key="3">
    <source>
        <dbReference type="ARBA" id="ARBA00023274"/>
    </source>
</evidence>
<dbReference type="FunFam" id="2.30.30.30:FF:000014">
    <property type="entry name" value="60S ribosomal protein L6"/>
    <property type="match status" value="1"/>
</dbReference>
<keyword evidence="3" id="KW-0687">Ribonucleoprotein</keyword>
<dbReference type="WBParaSite" id="nOo.2.0.1.t00063-RA">
    <property type="protein sequence ID" value="nOo.2.0.1.t00063-RA"/>
    <property type="gene ID" value="nOo.2.0.1.g00063"/>
</dbReference>
<evidence type="ECO:0000313" key="10">
    <source>
        <dbReference type="Proteomes" id="UP000271087"/>
    </source>
</evidence>
<proteinExistence type="inferred from homology"/>
<reference evidence="9 10" key="2">
    <citation type="submission" date="2018-08" db="EMBL/GenBank/DDBJ databases">
        <authorList>
            <person name="Laetsch R D."/>
            <person name="Stevens L."/>
            <person name="Kumar S."/>
            <person name="Blaxter L. M."/>
        </authorList>
    </citation>
    <scope>NUCLEOTIDE SEQUENCE [LARGE SCALE GENOMIC DNA]</scope>
</reference>
<dbReference type="CDD" id="cd13156">
    <property type="entry name" value="KOW_RPL6"/>
    <property type="match status" value="1"/>
</dbReference>
<evidence type="ECO:0000259" key="8">
    <source>
        <dbReference type="Pfam" id="PF03868"/>
    </source>
</evidence>
<dbReference type="Pfam" id="PF03868">
    <property type="entry name" value="Ribosomal_L6e_N"/>
    <property type="match status" value="1"/>
</dbReference>